<dbReference type="AlphaFoldDB" id="A0A8E2D4Z9"/>
<protein>
    <recommendedName>
        <fullName evidence="3">GmrSD restriction endonucleases N-terminal domain-containing protein</fullName>
    </recommendedName>
</protein>
<dbReference type="RefSeq" id="WP_179400145.1">
    <property type="nucleotide sequence ID" value="NZ_JACCCY010000004.1"/>
</dbReference>
<dbReference type="EMBL" id="JACCCY010000004">
    <property type="protein sequence ID" value="NYI50661.1"/>
    <property type="molecule type" value="Genomic_DNA"/>
</dbReference>
<evidence type="ECO:0000313" key="5">
    <source>
        <dbReference type="Proteomes" id="UP000574332"/>
    </source>
</evidence>
<evidence type="ECO:0000256" key="2">
    <source>
        <dbReference type="SAM" id="MobiDB-lite"/>
    </source>
</evidence>
<dbReference type="InterPro" id="IPR004919">
    <property type="entry name" value="GmrSD_N"/>
</dbReference>
<name>A0A8E2D4Z9_9PORP</name>
<proteinExistence type="predicted"/>
<evidence type="ECO:0000256" key="1">
    <source>
        <dbReference type="SAM" id="Coils"/>
    </source>
</evidence>
<keyword evidence="1" id="KW-0175">Coiled coil</keyword>
<evidence type="ECO:0000259" key="3">
    <source>
        <dbReference type="Pfam" id="PF03235"/>
    </source>
</evidence>
<reference evidence="4 5" key="1">
    <citation type="submission" date="2020-07" db="EMBL/GenBank/DDBJ databases">
        <title>Genomic Encyclopedia of Type Strains, Phase IV (KMG-IV): sequencing the most valuable type-strain genomes for metagenomic binning, comparative biology and taxonomic classification.</title>
        <authorList>
            <person name="Goeker M."/>
        </authorList>
    </citation>
    <scope>NUCLEOTIDE SEQUENCE [LARGE SCALE GENOMIC DNA]</scope>
    <source>
        <strain evidence="4 5">DSM 23697</strain>
    </source>
</reference>
<sequence>MEEKDISIENPEIDKEDVSSDEVITQPFSPNDIKLSNPPMNLGDLIDMITYGWVNFNTEYQRADNLWSDKKQSRLIESALLGLRLPAFYFEEVNKRKWNIIDGLQRCSAIRNFCIDETLILSDLEFLNFNGKKYNEFAFDLKRDIRMLPITVNVLSAGVPDEVKYILFKRLNTGGIELTPQEIRNAMFQGTAIDTVKKISKEPLFIKATEGKIPTNRKQDQDFVSRFIAFYMLGYESYTPDLDDFINKCMHNINKMSSNKEIEQMIIDFQKAMSLSISIFGNDAFRKRENLNDNRKPLNKAYFEVIAVSFARLKDQEIEFLLNNKELLKKNLTKAMCEYKSYNNSFSGGTGKRESVKKRFSVFSEILNKSMNGIEISIIDDNTIEDRKL</sequence>
<keyword evidence="5" id="KW-1185">Reference proteome</keyword>
<dbReference type="PANTHER" id="PTHR39639:SF1">
    <property type="entry name" value="DUF262 DOMAIN-CONTAINING PROTEIN"/>
    <property type="match status" value="1"/>
</dbReference>
<dbReference type="PANTHER" id="PTHR39639">
    <property type="entry name" value="CHROMOSOME 16, WHOLE GENOME SHOTGUN SEQUENCE"/>
    <property type="match status" value="1"/>
</dbReference>
<comment type="caution">
    <text evidence="4">The sequence shown here is derived from an EMBL/GenBank/DDBJ whole genome shotgun (WGS) entry which is preliminary data.</text>
</comment>
<gene>
    <name evidence="4" type="ORF">F5613_002823</name>
</gene>
<evidence type="ECO:0000313" key="4">
    <source>
        <dbReference type="EMBL" id="NYI50661.1"/>
    </source>
</evidence>
<organism evidence="4 5">
    <name type="scientific">Macellibacteroides fermentans</name>
    <dbReference type="NCBI Taxonomy" id="879969"/>
    <lineage>
        <taxon>Bacteria</taxon>
        <taxon>Pseudomonadati</taxon>
        <taxon>Bacteroidota</taxon>
        <taxon>Bacteroidia</taxon>
        <taxon>Bacteroidales</taxon>
        <taxon>Porphyromonadaceae</taxon>
        <taxon>Macellibacteroides</taxon>
    </lineage>
</organism>
<dbReference type="Proteomes" id="UP000574332">
    <property type="component" value="Unassembled WGS sequence"/>
</dbReference>
<accession>A0A8E2D4Z9</accession>
<feature type="compositionally biased region" description="Basic and acidic residues" evidence="2">
    <location>
        <begin position="1"/>
        <end position="18"/>
    </location>
</feature>
<feature type="coiled-coil region" evidence="1">
    <location>
        <begin position="311"/>
        <end position="338"/>
    </location>
</feature>
<dbReference type="Pfam" id="PF03235">
    <property type="entry name" value="GmrSD_N"/>
    <property type="match status" value="1"/>
</dbReference>
<feature type="region of interest" description="Disordered" evidence="2">
    <location>
        <begin position="1"/>
        <end position="21"/>
    </location>
</feature>
<feature type="domain" description="GmrSD restriction endonucleases N-terminal" evidence="3">
    <location>
        <begin position="43"/>
        <end position="188"/>
    </location>
</feature>